<sequence length="247" mass="28042">MVKREIKNISLSKLFLDLKNPRHTPSGTEADAIEYLCDKEDVYPLARDIATNGLSPIEMFAVIPVAGNQGAYEVVEGNRRLCALKLLKDPELAPTKFKSQFKRLEKSFEGINSVRCVIFSDVDDASIWVERNHSGQNGGIGRKSWDADQKSRFIRDKQKNDKNKFALEFLDYSERESIIENGNRKGRLTTVQRYLSNSKIRELCFGLSLNDDDIVCTDRNKKTFNDLSKLFIEDLLSGVVNSRAKKG</sequence>
<dbReference type="Proteomes" id="UP000264120">
    <property type="component" value="Chromosome"/>
</dbReference>
<proteinExistence type="predicted"/>
<name>A0A347W7Q3_9PROT</name>
<dbReference type="KEGG" id="ksc:CD178_00056"/>
<keyword evidence="2" id="KW-1185">Reference proteome</keyword>
<dbReference type="AlphaFoldDB" id="A0A347W7Q3"/>
<gene>
    <name evidence="1" type="ORF">CD178_00056</name>
</gene>
<dbReference type="RefSeq" id="WP_162900375.1">
    <property type="nucleotide sequence ID" value="NZ_CP023036.1"/>
</dbReference>
<evidence type="ECO:0008006" key="3">
    <source>
        <dbReference type="Google" id="ProtNLM"/>
    </source>
</evidence>
<evidence type="ECO:0000313" key="1">
    <source>
        <dbReference type="EMBL" id="AXY20896.1"/>
    </source>
</evidence>
<evidence type="ECO:0000313" key="2">
    <source>
        <dbReference type="Proteomes" id="UP000264120"/>
    </source>
</evidence>
<dbReference type="EMBL" id="CP023036">
    <property type="protein sequence ID" value="AXY20896.1"/>
    <property type="molecule type" value="Genomic_DNA"/>
</dbReference>
<reference evidence="1 2" key="1">
    <citation type="submission" date="2017-08" db="EMBL/GenBank/DDBJ databases">
        <title>Complete genome sequence of Gluconacetobacter saccharivorans CV1 isolated from Fermented Vinegar.</title>
        <authorList>
            <person name="Kim S.-Y."/>
        </authorList>
    </citation>
    <scope>NUCLEOTIDE SEQUENCE [LARGE SCALE GENOMIC DNA]</scope>
    <source>
        <strain evidence="1 2">CV1</strain>
    </source>
</reference>
<accession>A0A347W7Q3</accession>
<protein>
    <recommendedName>
        <fullName evidence="3">ParB/Sulfiredoxin domain-containing protein</fullName>
    </recommendedName>
</protein>
<organism evidence="1 2">
    <name type="scientific">Komagataeibacter saccharivorans</name>
    <dbReference type="NCBI Taxonomy" id="265959"/>
    <lineage>
        <taxon>Bacteria</taxon>
        <taxon>Pseudomonadati</taxon>
        <taxon>Pseudomonadota</taxon>
        <taxon>Alphaproteobacteria</taxon>
        <taxon>Acetobacterales</taxon>
        <taxon>Acetobacteraceae</taxon>
        <taxon>Komagataeibacter</taxon>
    </lineage>
</organism>